<dbReference type="WBParaSite" id="ASIM_0001110901-mRNA-1">
    <property type="protein sequence ID" value="ASIM_0001110901-mRNA-1"/>
    <property type="gene ID" value="ASIM_0001110901"/>
</dbReference>
<gene>
    <name evidence="2" type="ORF">ASIM_LOCUS10667</name>
</gene>
<feature type="compositionally biased region" description="Low complexity" evidence="1">
    <location>
        <begin position="426"/>
        <end position="441"/>
    </location>
</feature>
<accession>A0A0M3JSY1</accession>
<sequence>MDMLGRVWTRISSNRRFSQFGSGSALGSGKEGDFDVSEPPDTKNEVFELFAKSAAAANQTAASGVLAGSGHQGSSSLKSTSSATSHHQAHAQTQSQPYRRHQQHRPSTVSVTSSSSNTKNTPSSTSHQHPTTTEHRNHPADNTSPGTIIYHHPRSGSASAFLSSAPPAATGSYAYHHTQAPSKKHSITIPQPQLLVDHFDNSTLSSNTPSPLPSKKTSTATRHHSSSPRCMYEVVRPSSSPPQSFSFNAPPEFHMTRSVTADDSSNPVMYAPSVITTSVNTVDIPPDGTKTLIKSTPRHHHQNILPTNGPPHLVTPSNLYQNQATTSNATSTITGLTPTLAVPGASTVSFPNPSTTIAIIDNATNPSNLDLLNSNPSSSATPTSAKTTAVSTSNSPPSPTRKSASRSPLPPKKTSPRPVLKTHEQSSPTLVASATSATAVGHGSGGFEDSISLGAAAAASTSASSRLGVVEDQHSQSPQHRKSITPQKDVHICAPTENAASSAIAPSSGAFSSSDFKEQASPLFSTQ</sequence>
<dbReference type="EMBL" id="UYRR01031011">
    <property type="protein sequence ID" value="VDK43418.1"/>
    <property type="molecule type" value="Genomic_DNA"/>
</dbReference>
<feature type="compositionally biased region" description="Low complexity" evidence="1">
    <location>
        <begin position="499"/>
        <end position="514"/>
    </location>
</feature>
<reference evidence="4" key="1">
    <citation type="submission" date="2017-02" db="UniProtKB">
        <authorList>
            <consortium name="WormBaseParasite"/>
        </authorList>
    </citation>
    <scope>IDENTIFICATION</scope>
</reference>
<protein>
    <submittedName>
        <fullName evidence="4">EH domain-containing protein</fullName>
    </submittedName>
</protein>
<organism evidence="4">
    <name type="scientific">Anisakis simplex</name>
    <name type="common">Herring worm</name>
    <dbReference type="NCBI Taxonomy" id="6269"/>
    <lineage>
        <taxon>Eukaryota</taxon>
        <taxon>Metazoa</taxon>
        <taxon>Ecdysozoa</taxon>
        <taxon>Nematoda</taxon>
        <taxon>Chromadorea</taxon>
        <taxon>Rhabditida</taxon>
        <taxon>Spirurina</taxon>
        <taxon>Ascaridomorpha</taxon>
        <taxon>Ascaridoidea</taxon>
        <taxon>Anisakidae</taxon>
        <taxon>Anisakis</taxon>
        <taxon>Anisakis simplex complex</taxon>
    </lineage>
</organism>
<feature type="region of interest" description="Disordered" evidence="1">
    <location>
        <begin position="65"/>
        <end position="163"/>
    </location>
</feature>
<feature type="compositionally biased region" description="Low complexity" evidence="1">
    <location>
        <begin position="106"/>
        <end position="131"/>
    </location>
</feature>
<evidence type="ECO:0000313" key="3">
    <source>
        <dbReference type="Proteomes" id="UP000267096"/>
    </source>
</evidence>
<reference evidence="2 3" key="2">
    <citation type="submission" date="2018-11" db="EMBL/GenBank/DDBJ databases">
        <authorList>
            <consortium name="Pathogen Informatics"/>
        </authorList>
    </citation>
    <scope>NUCLEOTIDE SEQUENCE [LARGE SCALE GENOMIC DNA]</scope>
</reference>
<feature type="region of interest" description="Disordered" evidence="1">
    <location>
        <begin position="466"/>
        <end position="527"/>
    </location>
</feature>
<feature type="compositionally biased region" description="Low complexity" evidence="1">
    <location>
        <begin position="65"/>
        <end position="96"/>
    </location>
</feature>
<name>A0A0M3JSY1_ANISI</name>
<evidence type="ECO:0000313" key="2">
    <source>
        <dbReference type="EMBL" id="VDK43418.1"/>
    </source>
</evidence>
<proteinExistence type="predicted"/>
<evidence type="ECO:0000256" key="1">
    <source>
        <dbReference type="SAM" id="MobiDB-lite"/>
    </source>
</evidence>
<feature type="region of interest" description="Disordered" evidence="1">
    <location>
        <begin position="18"/>
        <end position="41"/>
    </location>
</feature>
<keyword evidence="3" id="KW-1185">Reference proteome</keyword>
<feature type="compositionally biased region" description="Low complexity" evidence="1">
    <location>
        <begin position="201"/>
        <end position="219"/>
    </location>
</feature>
<feature type="compositionally biased region" description="Low complexity" evidence="1">
    <location>
        <begin position="370"/>
        <end position="395"/>
    </location>
</feature>
<feature type="region of interest" description="Disordered" evidence="1">
    <location>
        <begin position="199"/>
        <end position="229"/>
    </location>
</feature>
<dbReference type="Proteomes" id="UP000267096">
    <property type="component" value="Unassembled WGS sequence"/>
</dbReference>
<dbReference type="AlphaFoldDB" id="A0A0M3JSY1"/>
<feature type="region of interest" description="Disordered" evidence="1">
    <location>
        <begin position="370"/>
        <end position="441"/>
    </location>
</feature>
<evidence type="ECO:0000313" key="4">
    <source>
        <dbReference type="WBParaSite" id="ASIM_0001110901-mRNA-1"/>
    </source>
</evidence>